<dbReference type="PANTHER" id="PTHR48051:SF1">
    <property type="entry name" value="RAS SUPPRESSOR PROTEIN 1"/>
    <property type="match status" value="1"/>
</dbReference>
<dbReference type="PROSITE" id="PS51450">
    <property type="entry name" value="LRR"/>
    <property type="match status" value="3"/>
</dbReference>
<dbReference type="SUPFAM" id="SSF52058">
    <property type="entry name" value="L domain-like"/>
    <property type="match status" value="1"/>
</dbReference>
<gene>
    <name evidence="4" type="ORF">H696_03303</name>
</gene>
<dbReference type="InterPro" id="IPR055414">
    <property type="entry name" value="LRR_R13L4/SHOC2-like"/>
</dbReference>
<evidence type="ECO:0000313" key="5">
    <source>
        <dbReference type="Proteomes" id="UP000030693"/>
    </source>
</evidence>
<dbReference type="SMART" id="SM00364">
    <property type="entry name" value="LRR_BAC"/>
    <property type="match status" value="5"/>
</dbReference>
<sequence>MGNAHSSAIKRAAITGELDLSYSDLKTLPTAIYRLDQLEKLVLAGNQITTIDNDIGKMLRLRVLHLDGNALKDLPRNLSSLAVCLMDLKVSFNQLTRIPSCIFSLNNIVELDLSSNQIQEIPEAIGALSSLKVLRVHGNLLTDLPSTLSDLPIRVLELNKNKFVTLPPVIGQMRYVETLDLSEGILESLDEVVLENLSRLVNLRELNVSSNKICIVPDMLADLFRLRLVDLSDNPVKRFDERARLLPNLRFNWNDWRGE</sequence>
<dbReference type="GO" id="GO:0005737">
    <property type="term" value="C:cytoplasm"/>
    <property type="evidence" value="ECO:0007669"/>
    <property type="project" value="TreeGrafter"/>
</dbReference>
<dbReference type="AlphaFoldDB" id="A0A058Z6D4"/>
<organism evidence="4">
    <name type="scientific">Fonticula alba</name>
    <name type="common">Slime mold</name>
    <dbReference type="NCBI Taxonomy" id="691883"/>
    <lineage>
        <taxon>Eukaryota</taxon>
        <taxon>Rotosphaerida</taxon>
        <taxon>Fonticulaceae</taxon>
        <taxon>Fonticula</taxon>
    </lineage>
</organism>
<evidence type="ECO:0000256" key="1">
    <source>
        <dbReference type="ARBA" id="ARBA00022614"/>
    </source>
</evidence>
<dbReference type="Proteomes" id="UP000030693">
    <property type="component" value="Unassembled WGS sequence"/>
</dbReference>
<dbReference type="InterPro" id="IPR032675">
    <property type="entry name" value="LRR_dom_sf"/>
</dbReference>
<proteinExistence type="predicted"/>
<dbReference type="STRING" id="691883.A0A058Z6D4"/>
<dbReference type="Gene3D" id="3.80.10.10">
    <property type="entry name" value="Ribonuclease Inhibitor"/>
    <property type="match status" value="3"/>
</dbReference>
<dbReference type="InterPro" id="IPR050216">
    <property type="entry name" value="LRR_domain-containing"/>
</dbReference>
<dbReference type="EMBL" id="KB932205">
    <property type="protein sequence ID" value="KCV69830.1"/>
    <property type="molecule type" value="Genomic_DNA"/>
</dbReference>
<dbReference type="OrthoDB" id="660555at2759"/>
<reference evidence="4" key="1">
    <citation type="submission" date="2013-04" db="EMBL/GenBank/DDBJ databases">
        <title>The Genome Sequence of Fonticula alba ATCC 38817.</title>
        <authorList>
            <consortium name="The Broad Institute Genomics Platform"/>
            <person name="Russ C."/>
            <person name="Cuomo C."/>
            <person name="Burger G."/>
            <person name="Gray M.W."/>
            <person name="Holland P.W.H."/>
            <person name="King N."/>
            <person name="Lang F.B.F."/>
            <person name="Roger A.J."/>
            <person name="Ruiz-Trillo I."/>
            <person name="Brown M."/>
            <person name="Walker B."/>
            <person name="Young S."/>
            <person name="Zeng Q."/>
            <person name="Gargeya S."/>
            <person name="Fitzgerald M."/>
            <person name="Haas B."/>
            <person name="Abouelleil A."/>
            <person name="Allen A.W."/>
            <person name="Alvarado L."/>
            <person name="Arachchi H.M."/>
            <person name="Berlin A.M."/>
            <person name="Chapman S.B."/>
            <person name="Gainer-Dewar J."/>
            <person name="Goldberg J."/>
            <person name="Griggs A."/>
            <person name="Gujja S."/>
            <person name="Hansen M."/>
            <person name="Howarth C."/>
            <person name="Imamovic A."/>
            <person name="Ireland A."/>
            <person name="Larimer J."/>
            <person name="McCowan C."/>
            <person name="Murphy C."/>
            <person name="Pearson M."/>
            <person name="Poon T.W."/>
            <person name="Priest M."/>
            <person name="Roberts A."/>
            <person name="Saif S."/>
            <person name="Shea T."/>
            <person name="Sisk P."/>
            <person name="Sykes S."/>
            <person name="Wortman J."/>
            <person name="Nusbaum C."/>
            <person name="Birren B."/>
        </authorList>
    </citation>
    <scope>NUCLEOTIDE SEQUENCE [LARGE SCALE GENOMIC DNA]</scope>
    <source>
        <strain evidence="4">ATCC 38817</strain>
    </source>
</reference>
<dbReference type="Pfam" id="PF23598">
    <property type="entry name" value="LRR_14"/>
    <property type="match status" value="1"/>
</dbReference>
<accession>A0A058Z6D4</accession>
<dbReference type="eggNOG" id="KOG0619">
    <property type="taxonomic scope" value="Eukaryota"/>
</dbReference>
<dbReference type="GeneID" id="20528028"/>
<dbReference type="PANTHER" id="PTHR48051">
    <property type="match status" value="1"/>
</dbReference>
<protein>
    <recommendedName>
        <fullName evidence="3">Disease resistance R13L4/SHOC-2-like LRR domain-containing protein</fullName>
    </recommendedName>
</protein>
<dbReference type="InterPro" id="IPR001611">
    <property type="entry name" value="Leu-rich_rpt"/>
</dbReference>
<dbReference type="InterPro" id="IPR003591">
    <property type="entry name" value="Leu-rich_rpt_typical-subtyp"/>
</dbReference>
<name>A0A058Z6D4_FONAL</name>
<keyword evidence="1" id="KW-0433">Leucine-rich repeat</keyword>
<evidence type="ECO:0000256" key="2">
    <source>
        <dbReference type="ARBA" id="ARBA00022737"/>
    </source>
</evidence>
<keyword evidence="5" id="KW-1185">Reference proteome</keyword>
<evidence type="ECO:0000313" key="4">
    <source>
        <dbReference type="EMBL" id="KCV69830.1"/>
    </source>
</evidence>
<dbReference type="OMA" id="NCAKEYN"/>
<keyword evidence="2" id="KW-0677">Repeat</keyword>
<feature type="domain" description="Disease resistance R13L4/SHOC-2-like LRR" evidence="3">
    <location>
        <begin position="111"/>
        <end position="210"/>
    </location>
</feature>
<dbReference type="RefSeq" id="XP_009495436.1">
    <property type="nucleotide sequence ID" value="XM_009497161.1"/>
</dbReference>
<dbReference type="InterPro" id="IPR025875">
    <property type="entry name" value="Leu-rich_rpt_4"/>
</dbReference>
<dbReference type="Pfam" id="PF12799">
    <property type="entry name" value="LRR_4"/>
    <property type="match status" value="1"/>
</dbReference>
<evidence type="ECO:0000259" key="3">
    <source>
        <dbReference type="Pfam" id="PF23598"/>
    </source>
</evidence>
<dbReference type="SMART" id="SM00369">
    <property type="entry name" value="LRR_TYP"/>
    <property type="match status" value="6"/>
</dbReference>